<organism evidence="7 8">
    <name type="scientific">Syntrophaceticus schinkii</name>
    <dbReference type="NCBI Taxonomy" id="499207"/>
    <lineage>
        <taxon>Bacteria</taxon>
        <taxon>Bacillati</taxon>
        <taxon>Bacillota</taxon>
        <taxon>Clostridia</taxon>
        <taxon>Thermoanaerobacterales</taxon>
        <taxon>Thermoanaerobacterales Family III. Incertae Sedis</taxon>
        <taxon>Syntrophaceticus</taxon>
    </lineage>
</organism>
<evidence type="ECO:0000313" key="7">
    <source>
        <dbReference type="EMBL" id="CEO90388.1"/>
    </source>
</evidence>
<evidence type="ECO:0000313" key="8">
    <source>
        <dbReference type="Proteomes" id="UP000046155"/>
    </source>
</evidence>
<dbReference type="NCBIfam" id="TIGR01587">
    <property type="entry name" value="cas3_core"/>
    <property type="match status" value="1"/>
</dbReference>
<keyword evidence="4" id="KW-0067">ATP-binding</keyword>
<evidence type="ECO:0000256" key="4">
    <source>
        <dbReference type="ARBA" id="ARBA00022840"/>
    </source>
</evidence>
<keyword evidence="2" id="KW-0378">Hydrolase</keyword>
<keyword evidence="8" id="KW-1185">Reference proteome</keyword>
<dbReference type="PROSITE" id="PS51192">
    <property type="entry name" value="HELICASE_ATP_BIND_1"/>
    <property type="match status" value="1"/>
</dbReference>
<evidence type="ECO:0000259" key="6">
    <source>
        <dbReference type="PROSITE" id="PS51192"/>
    </source>
</evidence>
<dbReference type="GO" id="GO:0051607">
    <property type="term" value="P:defense response to virus"/>
    <property type="evidence" value="ECO:0007669"/>
    <property type="project" value="UniProtKB-KW"/>
</dbReference>
<dbReference type="InterPro" id="IPR027417">
    <property type="entry name" value="P-loop_NTPase"/>
</dbReference>
<dbReference type="GO" id="GO:0003676">
    <property type="term" value="F:nucleic acid binding"/>
    <property type="evidence" value="ECO:0007669"/>
    <property type="project" value="InterPro"/>
</dbReference>
<dbReference type="SMART" id="SM00487">
    <property type="entry name" value="DEXDc"/>
    <property type="match status" value="1"/>
</dbReference>
<dbReference type="AlphaFoldDB" id="A0A0B7MQF6"/>
<keyword evidence="1" id="KW-0547">Nucleotide-binding</keyword>
<dbReference type="InterPro" id="IPR014001">
    <property type="entry name" value="Helicase_ATP-bd"/>
</dbReference>
<dbReference type="InterPro" id="IPR011545">
    <property type="entry name" value="DEAD/DEAH_box_helicase_dom"/>
</dbReference>
<dbReference type="GO" id="GO:0004386">
    <property type="term" value="F:helicase activity"/>
    <property type="evidence" value="ECO:0007669"/>
    <property type="project" value="UniProtKB-KW"/>
</dbReference>
<evidence type="ECO:0000256" key="2">
    <source>
        <dbReference type="ARBA" id="ARBA00022801"/>
    </source>
</evidence>
<dbReference type="Gene3D" id="3.40.50.300">
    <property type="entry name" value="P-loop containing nucleotide triphosphate hydrolases"/>
    <property type="match status" value="2"/>
</dbReference>
<dbReference type="Proteomes" id="UP000046155">
    <property type="component" value="Unassembled WGS sequence"/>
</dbReference>
<dbReference type="Pfam" id="PF00270">
    <property type="entry name" value="DEAD"/>
    <property type="match status" value="1"/>
</dbReference>
<dbReference type="SUPFAM" id="SSF52540">
    <property type="entry name" value="P-loop containing nucleoside triphosphate hydrolases"/>
    <property type="match status" value="1"/>
</dbReference>
<name>A0A0B7MQF6_9FIRM</name>
<sequence length="569" mass="65097">MLYSSLVDADFLDTERYMELDKALIRGGYCSITELLERFNLFIKQLDEKSEDTKVNEIRREIRAKCIQMAKEKQGIFSLSVPTGGGKTLSSLAFALEHAKTHQLKRIIYVIPYTSIIEQNADVFRSAIGEDQVVEHHSSIDEDDATPKSRLAAENWDAPVIVTTSVQFFESLFAAKSSRCRKLHNIVDSVVILDEAQLVPVEFVAPILETMQLLVDHYHVSFVISTATQPAFKERIVDGHLFKGLKHIKEIMGGSEEVKLLYQSLIRNHVQFPDDINAVSSWEEISEELKSYDQVLCIVSDRKSCRELHNMMPKGTYHLSALMCGQHRSKIIKEIKKKLKDSESVRVVSTQLVEAGVDFDFPVVYRAFAGLDSIAQAAGRCNREGKLSRRGKVVVFNPPRKPPEGLLRKAADTTRSIVLDVEDPMAYSMFEKYFVELYWKANSLDKEGITDLLNPYHNELKECSIYFRTAAQKFRIIDDSTQKTIFVRYGEGENLINLLRAKGPDRWLMRKLQRYTVNVYTNQFKELRLRGAVEEVYPQIFALSSNLYYSEDTGLLVDETSYDPEYFIV</sequence>
<dbReference type="GO" id="GO:0016787">
    <property type="term" value="F:hydrolase activity"/>
    <property type="evidence" value="ECO:0007669"/>
    <property type="project" value="UniProtKB-KW"/>
</dbReference>
<protein>
    <submittedName>
        <fullName evidence="7">CRISPR-associated helicase Cas3</fullName>
    </submittedName>
</protein>
<keyword evidence="5" id="KW-0051">Antiviral defense</keyword>
<feature type="domain" description="Helicase ATP-binding" evidence="6">
    <location>
        <begin position="68"/>
        <end position="247"/>
    </location>
</feature>
<dbReference type="EMBL" id="CDRZ01000284">
    <property type="protein sequence ID" value="CEO90388.1"/>
    <property type="molecule type" value="Genomic_DNA"/>
</dbReference>
<dbReference type="InterPro" id="IPR054712">
    <property type="entry name" value="Cas3-like_dom"/>
</dbReference>
<dbReference type="InterPro" id="IPR006474">
    <property type="entry name" value="Helicase_Cas3_CRISPR-ass_core"/>
</dbReference>
<dbReference type="Pfam" id="PF22590">
    <property type="entry name" value="Cas3-like_C_2"/>
    <property type="match status" value="1"/>
</dbReference>
<keyword evidence="3" id="KW-0347">Helicase</keyword>
<evidence type="ECO:0000256" key="1">
    <source>
        <dbReference type="ARBA" id="ARBA00022741"/>
    </source>
</evidence>
<dbReference type="CDD" id="cd17930">
    <property type="entry name" value="DEXHc_cas3"/>
    <property type="match status" value="1"/>
</dbReference>
<reference evidence="8" key="1">
    <citation type="submission" date="2015-01" db="EMBL/GenBank/DDBJ databases">
        <authorList>
            <person name="Manzoor Shahid"/>
            <person name="Zubair Saima"/>
        </authorList>
    </citation>
    <scope>NUCLEOTIDE SEQUENCE [LARGE SCALE GENOMIC DNA]</scope>
    <source>
        <strain evidence="8">Sp3</strain>
    </source>
</reference>
<evidence type="ECO:0000256" key="3">
    <source>
        <dbReference type="ARBA" id="ARBA00022806"/>
    </source>
</evidence>
<gene>
    <name evidence="7" type="ORF">SSCH_830009</name>
</gene>
<evidence type="ECO:0000256" key="5">
    <source>
        <dbReference type="ARBA" id="ARBA00023118"/>
    </source>
</evidence>
<proteinExistence type="predicted"/>
<dbReference type="GO" id="GO:0005524">
    <property type="term" value="F:ATP binding"/>
    <property type="evidence" value="ECO:0007669"/>
    <property type="project" value="UniProtKB-KW"/>
</dbReference>
<accession>A0A0B7MQF6</accession>